<organism evidence="2">
    <name type="scientific">Akkermansia muciniphila</name>
    <dbReference type="NCBI Taxonomy" id="239935"/>
    <lineage>
        <taxon>Bacteria</taxon>
        <taxon>Pseudomonadati</taxon>
        <taxon>Verrucomicrobiota</taxon>
        <taxon>Verrucomicrobiia</taxon>
        <taxon>Verrucomicrobiales</taxon>
        <taxon>Akkermansiaceae</taxon>
        <taxon>Akkermansia</taxon>
    </lineage>
</organism>
<dbReference type="PROSITE" id="PS51273">
    <property type="entry name" value="GATASE_TYPE_1"/>
    <property type="match status" value="1"/>
</dbReference>
<protein>
    <submittedName>
        <fullName evidence="2">Glutamine amidotransferase</fullName>
    </submittedName>
</protein>
<dbReference type="RefSeq" id="WP_102722354.1">
    <property type="nucleotide sequence ID" value="NZ_CACRSS010000002.1"/>
</dbReference>
<feature type="domain" description="Glutamine amidotransferase" evidence="1">
    <location>
        <begin position="28"/>
        <end position="189"/>
    </location>
</feature>
<name>A0A6N2SKI9_9BACT</name>
<dbReference type="Gene3D" id="3.40.50.880">
    <property type="match status" value="1"/>
</dbReference>
<evidence type="ECO:0000313" key="2">
    <source>
        <dbReference type="EMBL" id="VYS92621.1"/>
    </source>
</evidence>
<dbReference type="AlphaFoldDB" id="A0A6N2SKI9"/>
<keyword evidence="2" id="KW-0315">Glutamine amidotransferase</keyword>
<keyword evidence="2" id="KW-0808">Transferase</keyword>
<gene>
    <name evidence="2" type="ORF">AMLFYP55_02151</name>
</gene>
<dbReference type="GO" id="GO:0016740">
    <property type="term" value="F:transferase activity"/>
    <property type="evidence" value="ECO:0007669"/>
    <property type="project" value="UniProtKB-KW"/>
</dbReference>
<dbReference type="GO" id="GO:0005829">
    <property type="term" value="C:cytosol"/>
    <property type="evidence" value="ECO:0007669"/>
    <property type="project" value="TreeGrafter"/>
</dbReference>
<dbReference type="PANTHER" id="PTHR42695">
    <property type="entry name" value="GLUTAMINE AMIDOTRANSFERASE YLR126C-RELATED"/>
    <property type="match status" value="1"/>
</dbReference>
<dbReference type="OrthoDB" id="9813383at2"/>
<evidence type="ECO:0000259" key="1">
    <source>
        <dbReference type="Pfam" id="PF00117"/>
    </source>
</evidence>
<proteinExistence type="predicted"/>
<reference evidence="2" key="1">
    <citation type="submission" date="2019-11" db="EMBL/GenBank/DDBJ databases">
        <authorList>
            <person name="Feng L."/>
        </authorList>
    </citation>
    <scope>NUCLEOTIDE SEQUENCE</scope>
    <source>
        <strain evidence="2">AMuciniphilaLFYP55</strain>
    </source>
</reference>
<dbReference type="NCBIfam" id="NF005458">
    <property type="entry name" value="PRK07053.1"/>
    <property type="match status" value="1"/>
</dbReference>
<dbReference type="EMBL" id="CACRSS010000002">
    <property type="protein sequence ID" value="VYS92621.1"/>
    <property type="molecule type" value="Genomic_DNA"/>
</dbReference>
<dbReference type="SUPFAM" id="SSF52317">
    <property type="entry name" value="Class I glutamine amidotransferase-like"/>
    <property type="match status" value="1"/>
</dbReference>
<dbReference type="InterPro" id="IPR029062">
    <property type="entry name" value="Class_I_gatase-like"/>
</dbReference>
<accession>A0A6N2SKI9</accession>
<dbReference type="InterPro" id="IPR017926">
    <property type="entry name" value="GATASE"/>
</dbReference>
<dbReference type="PANTHER" id="PTHR42695:SF5">
    <property type="entry name" value="GLUTAMINE AMIDOTRANSFERASE YLR126C-RELATED"/>
    <property type="match status" value="1"/>
</dbReference>
<dbReference type="Pfam" id="PF00117">
    <property type="entry name" value="GATase"/>
    <property type="match status" value="1"/>
</dbReference>
<dbReference type="CDD" id="cd01741">
    <property type="entry name" value="GATase1_1"/>
    <property type="match status" value="1"/>
</dbReference>
<dbReference type="InterPro" id="IPR044992">
    <property type="entry name" value="ChyE-like"/>
</dbReference>
<sequence>MSSRSHSRTCLALCHVAFEDLGTLEPLFRSRGFQIRYVQAGAPYPSVQEWLGADCCVVLGGPVGVGDVERHPYLKTELDLVRMRLERQLPLLGVCLGAQMMAHALGARVYPGTAREIGWGPVSLTEAGRLSPLRHLEGTPVLHWHGDTFDVPSGARLLASTEITPHQAFCAGKHALALQFHVEADVSRMEEWLTGHACELMAAGTDICGLRAASVRNGTLLAGRAALCMNEWMEAAGL</sequence>